<feature type="compositionally biased region" description="Polar residues" evidence="1">
    <location>
        <begin position="333"/>
        <end position="351"/>
    </location>
</feature>
<evidence type="ECO:0008006" key="4">
    <source>
        <dbReference type="Google" id="ProtNLM"/>
    </source>
</evidence>
<feature type="compositionally biased region" description="Polar residues" evidence="1">
    <location>
        <begin position="364"/>
        <end position="383"/>
    </location>
</feature>
<feature type="region of interest" description="Disordered" evidence="1">
    <location>
        <begin position="1"/>
        <end position="497"/>
    </location>
</feature>
<feature type="compositionally biased region" description="Low complexity" evidence="1">
    <location>
        <begin position="431"/>
        <end position="456"/>
    </location>
</feature>
<dbReference type="PANTHER" id="PTHR39606:SF1">
    <property type="entry name" value="CELL SURFACE PROTEIN"/>
    <property type="match status" value="1"/>
</dbReference>
<feature type="compositionally biased region" description="Low complexity" evidence="1">
    <location>
        <begin position="576"/>
        <end position="621"/>
    </location>
</feature>
<feature type="compositionally biased region" description="Basic and acidic residues" evidence="1">
    <location>
        <begin position="469"/>
        <end position="480"/>
    </location>
</feature>
<feature type="compositionally biased region" description="Polar residues" evidence="1">
    <location>
        <begin position="1159"/>
        <end position="1178"/>
    </location>
</feature>
<feature type="compositionally biased region" description="Basic and acidic residues" evidence="1">
    <location>
        <begin position="561"/>
        <end position="573"/>
    </location>
</feature>
<evidence type="ECO:0000313" key="3">
    <source>
        <dbReference type="Proteomes" id="UP001629113"/>
    </source>
</evidence>
<gene>
    <name evidence="2" type="ORF">PVAG01_03791</name>
</gene>
<feature type="compositionally biased region" description="Basic and acidic residues" evidence="1">
    <location>
        <begin position="386"/>
        <end position="408"/>
    </location>
</feature>
<dbReference type="PANTHER" id="PTHR39606">
    <property type="entry name" value="SURFACE PROTEIN, PUTATIVE-RELATED"/>
    <property type="match status" value="1"/>
</dbReference>
<proteinExistence type="predicted"/>
<feature type="compositionally biased region" description="Basic and acidic residues" evidence="1">
    <location>
        <begin position="853"/>
        <end position="877"/>
    </location>
</feature>
<feature type="compositionally biased region" description="Polar residues" evidence="1">
    <location>
        <begin position="1"/>
        <end position="13"/>
    </location>
</feature>
<feature type="compositionally biased region" description="Low complexity" evidence="1">
    <location>
        <begin position="411"/>
        <end position="424"/>
    </location>
</feature>
<feature type="compositionally biased region" description="Basic and acidic residues" evidence="1">
    <location>
        <begin position="665"/>
        <end position="683"/>
    </location>
</feature>
<feature type="compositionally biased region" description="Basic and acidic residues" evidence="1">
    <location>
        <begin position="1090"/>
        <end position="1101"/>
    </location>
</feature>
<sequence length="1237" mass="123169">METIKNLLSGNKSNTEDTTQHTGTTTNPTHSSTGTTGVAGQGSHLAGATGTSGSHNVPGAFDTTTGTTGTSSTGTTGGLGHSTHQPGATSGLSNTHNTGAHSAGTTDQHNSPVHGSNTLNQADPRVNTQTSTTGVPHSSHPGSHSEATTDQYGNPVHGSNTHSSTTSGAPLGTTAGHSSGTTGSHNAGQPVHNSNLLNKADPRVDSQTGTHGTSGFQQSTGTTTGSHGIGSQGTNSGFQQSTGTTTGAHGIGSQGTNSGFQQTTGTSTNAGPHDSNIANKADPRVDSDRDGRANPASHTGTSSGSHVGRDAAALGTGGAVGAGAHHHNDRDNLATSGQGYSGTTASGNNSAYHGGPQGTAVSGPHQTHTANVLDPNVNTSGTRNVGLEDAHRHSEKHGGGAEEADHHHSGAKAAAGAGAVGLASHQKHDNTTGVGHSTHGTTGHSTTTGTGYGTSTNAGPHDSNLANKADPRVDSDRDGRSNPTSSTGHSNTGRNAALGAGAVGAAGLAGREHNQHQGNVTGTGHSESGQRAFPVSGGTTGHTSGTSTNVGPHDSNIANKADPRVDSDRDGRSHPTHAAGTTGHNTTGHNTAGHNTTGHTATGTGAGHSTGHSGTQGATGHHTGRDAAVGTGVGAGAAGLGAHEHNKHDPTSALPGPAPNTAGPHSKDWLNKLDPRVHSKEPADSSSHSGTHDSHTGRNAAGVGAVGAGAGAYAADKHHDKHNVNQPGHSTTTGTTGHSTTTAGPHSSNVANKADPSVDSDRSKDHHYGRDAAGVGAVGAGAHAADKHHDKHNVNQPGHSTTTGTTGHSTTTAGPHSSNVANKADPSVDSDRSKDHHYGRDAAGVGAVGAGAHEADKHHKHDAKDTKHATQEKDHSKGGILSFLHRDKNKKYTPAEEAEFDRQEREHNSHKGLGAAGTGAAGVGAYEAGKHHDGHSTGTSNLDNKPLPTAPGNHGVGTGAGAQNALAGSHSGVSSAPHHDNTKGGAVPLDEKPVGTDLGDKLHGAARNRGVAHAHESTTGSHGVGNDHHTSSTATGHHTGRDATALGGAAAVGEHEHRKHDNVGSTGTHGAGYGTSTNAGPHDSNVANKADPRVDSDRDGRSGAGYGTAGHSTAGHSTTGAGYGTSTNAGPHDSNLANKADPRIDSDRDGRSAAGYGTTGQHTTGSGLTGNQTSSHTTHGAGYGEDDRNRLHKEPHSSHVPGSLSERSNIVGQGQDRLNENTGVANSHANPNTSTNY</sequence>
<feature type="compositionally biased region" description="Low complexity" evidence="1">
    <location>
        <begin position="20"/>
        <end position="36"/>
    </location>
</feature>
<protein>
    <recommendedName>
        <fullName evidence="4">Cell surface protein</fullName>
    </recommendedName>
</protein>
<feature type="compositionally biased region" description="Polar residues" evidence="1">
    <location>
        <begin position="254"/>
        <end position="270"/>
    </location>
</feature>
<feature type="compositionally biased region" description="Basic and acidic residues" evidence="1">
    <location>
        <begin position="1185"/>
        <end position="1197"/>
    </location>
</feature>
<feature type="compositionally biased region" description="Low complexity" evidence="1">
    <location>
        <begin position="772"/>
        <end position="783"/>
    </location>
</feature>
<feature type="compositionally biased region" description="Polar residues" evidence="1">
    <location>
        <begin position="1220"/>
        <end position="1237"/>
    </location>
</feature>
<feature type="compositionally biased region" description="Low complexity" evidence="1">
    <location>
        <begin position="157"/>
        <end position="188"/>
    </location>
</feature>
<feature type="region of interest" description="Disordered" evidence="1">
    <location>
        <begin position="513"/>
        <end position="704"/>
    </location>
</feature>
<comment type="caution">
    <text evidence="2">The sequence shown here is derived from an EMBL/GenBank/DDBJ whole genome shotgun (WGS) entry which is preliminary data.</text>
</comment>
<evidence type="ECO:0000256" key="1">
    <source>
        <dbReference type="SAM" id="MobiDB-lite"/>
    </source>
</evidence>
<feature type="compositionally biased region" description="Basic and acidic residues" evidence="1">
    <location>
        <begin position="989"/>
        <end position="1003"/>
    </location>
</feature>
<feature type="compositionally biased region" description="Polar residues" evidence="1">
    <location>
        <begin position="1110"/>
        <end position="1129"/>
    </location>
</feature>
<feature type="compositionally biased region" description="Basic and acidic residues" evidence="1">
    <location>
        <begin position="759"/>
        <end position="770"/>
    </location>
</feature>
<feature type="compositionally biased region" description="Polar residues" evidence="1">
    <location>
        <begin position="516"/>
        <end position="529"/>
    </location>
</feature>
<keyword evidence="3" id="KW-1185">Reference proteome</keyword>
<feature type="compositionally biased region" description="Polar residues" evidence="1">
    <location>
        <begin position="84"/>
        <end position="135"/>
    </location>
</feature>
<name>A0ABR4PME6_9HELO</name>
<feature type="compositionally biased region" description="Polar residues" evidence="1">
    <location>
        <begin position="481"/>
        <end position="494"/>
    </location>
</feature>
<dbReference type="EMBL" id="JBFCZG010000003">
    <property type="protein sequence ID" value="KAL3424510.1"/>
    <property type="molecule type" value="Genomic_DNA"/>
</dbReference>
<feature type="compositionally biased region" description="Basic and acidic residues" evidence="1">
    <location>
        <begin position="281"/>
        <end position="292"/>
    </location>
</feature>
<evidence type="ECO:0000313" key="2">
    <source>
        <dbReference type="EMBL" id="KAL3424510.1"/>
    </source>
</evidence>
<feature type="compositionally biased region" description="Basic and acidic residues" evidence="1">
    <location>
        <begin position="829"/>
        <end position="840"/>
    </location>
</feature>
<accession>A0ABR4PME6</accession>
<feature type="compositionally biased region" description="Low complexity" evidence="1">
    <location>
        <begin position="136"/>
        <end position="145"/>
    </location>
</feature>
<feature type="region of interest" description="Disordered" evidence="1">
    <location>
        <begin position="719"/>
        <end position="1237"/>
    </location>
</feature>
<organism evidence="2 3">
    <name type="scientific">Phlyctema vagabunda</name>
    <dbReference type="NCBI Taxonomy" id="108571"/>
    <lineage>
        <taxon>Eukaryota</taxon>
        <taxon>Fungi</taxon>
        <taxon>Dikarya</taxon>
        <taxon>Ascomycota</taxon>
        <taxon>Pezizomycotina</taxon>
        <taxon>Leotiomycetes</taxon>
        <taxon>Helotiales</taxon>
        <taxon>Dermateaceae</taxon>
        <taxon>Phlyctema</taxon>
    </lineage>
</organism>
<feature type="compositionally biased region" description="Low complexity" evidence="1">
    <location>
        <begin position="798"/>
        <end position="818"/>
    </location>
</feature>
<feature type="compositionally biased region" description="Low complexity" evidence="1">
    <location>
        <begin position="206"/>
        <end position="226"/>
    </location>
</feature>
<dbReference type="Proteomes" id="UP001629113">
    <property type="component" value="Unassembled WGS sequence"/>
</dbReference>
<feature type="compositionally biased region" description="Low complexity" evidence="1">
    <location>
        <begin position="728"/>
        <end position="748"/>
    </location>
</feature>
<feature type="compositionally biased region" description="Low complexity" evidence="1">
    <location>
        <begin position="297"/>
        <end position="314"/>
    </location>
</feature>
<feature type="compositionally biased region" description="Low complexity" evidence="1">
    <location>
        <begin position="63"/>
        <end position="74"/>
    </location>
</feature>
<feature type="compositionally biased region" description="Low complexity" evidence="1">
    <location>
        <begin position="232"/>
        <end position="247"/>
    </location>
</feature>
<feature type="compositionally biased region" description="Basic and acidic residues" evidence="1">
    <location>
        <begin position="900"/>
        <end position="909"/>
    </location>
</feature>
<feature type="compositionally biased region" description="Basic and acidic residues" evidence="1">
    <location>
        <begin position="1140"/>
        <end position="1151"/>
    </location>
</feature>
<feature type="compositionally biased region" description="Basic and acidic residues" evidence="1">
    <location>
        <begin position="1053"/>
        <end position="1062"/>
    </location>
</feature>
<reference evidence="2 3" key="1">
    <citation type="submission" date="2024-06" db="EMBL/GenBank/DDBJ databases">
        <title>Complete genome of Phlyctema vagabunda strain 19-DSS-EL-015.</title>
        <authorList>
            <person name="Fiorenzani C."/>
        </authorList>
    </citation>
    <scope>NUCLEOTIDE SEQUENCE [LARGE SCALE GENOMIC DNA]</scope>
    <source>
        <strain evidence="2 3">19-DSS-EL-015</strain>
    </source>
</reference>